<comment type="caution">
    <text evidence="2">The sequence shown here is derived from an EMBL/GenBank/DDBJ whole genome shotgun (WGS) entry which is preliminary data.</text>
</comment>
<reference evidence="2" key="1">
    <citation type="submission" date="2020-05" db="EMBL/GenBank/DDBJ databases">
        <title>WGS assembly of Panicum virgatum.</title>
        <authorList>
            <person name="Lovell J.T."/>
            <person name="Jenkins J."/>
            <person name="Shu S."/>
            <person name="Juenger T.E."/>
            <person name="Schmutz J."/>
        </authorList>
    </citation>
    <scope>NUCLEOTIDE SEQUENCE</scope>
    <source>
        <strain evidence="2">AP13</strain>
    </source>
</reference>
<dbReference type="OrthoDB" id="658724at2759"/>
<proteinExistence type="predicted"/>
<evidence type="ECO:0000313" key="3">
    <source>
        <dbReference type="Proteomes" id="UP000823388"/>
    </source>
</evidence>
<organism evidence="2 3">
    <name type="scientific">Panicum virgatum</name>
    <name type="common">Blackwell switchgrass</name>
    <dbReference type="NCBI Taxonomy" id="38727"/>
    <lineage>
        <taxon>Eukaryota</taxon>
        <taxon>Viridiplantae</taxon>
        <taxon>Streptophyta</taxon>
        <taxon>Embryophyta</taxon>
        <taxon>Tracheophyta</taxon>
        <taxon>Spermatophyta</taxon>
        <taxon>Magnoliopsida</taxon>
        <taxon>Liliopsida</taxon>
        <taxon>Poales</taxon>
        <taxon>Poaceae</taxon>
        <taxon>PACMAD clade</taxon>
        <taxon>Panicoideae</taxon>
        <taxon>Panicodae</taxon>
        <taxon>Paniceae</taxon>
        <taxon>Panicinae</taxon>
        <taxon>Panicum</taxon>
        <taxon>Panicum sect. Hiantes</taxon>
    </lineage>
</organism>
<dbReference type="Pfam" id="PF23635">
    <property type="entry name" value="Beta-prop_AT5G49610-like"/>
    <property type="match status" value="1"/>
</dbReference>
<gene>
    <name evidence="2" type="ORF">PVAP13_1KG173900</name>
</gene>
<name>A0A8T0XPS6_PANVG</name>
<dbReference type="PANTHER" id="PTHR33207">
    <property type="entry name" value="F-BOX DOMAIN CONTAINING PROTEIN-RELATED"/>
    <property type="match status" value="1"/>
</dbReference>
<protein>
    <recommendedName>
        <fullName evidence="1">F-box protein AT5G49610-like beta-propeller domain-containing protein</fullName>
    </recommendedName>
</protein>
<keyword evidence="3" id="KW-1185">Reference proteome</keyword>
<dbReference type="InterPro" id="IPR056594">
    <property type="entry name" value="AT5G49610-like_b-prop"/>
</dbReference>
<accession>A0A8T0XPS6</accession>
<evidence type="ECO:0000259" key="1">
    <source>
        <dbReference type="Pfam" id="PF23635"/>
    </source>
</evidence>
<dbReference type="AlphaFoldDB" id="A0A8T0XPS6"/>
<evidence type="ECO:0000313" key="2">
    <source>
        <dbReference type="EMBL" id="KAG2657459.1"/>
    </source>
</evidence>
<sequence>MEDDNSVSKVLTNDSLLGEIIPRLHCPTCYVRAALASKRWLCNASTQATICSFRTQQSPHLLGIYVLCDFFSRPEFVPLPDASMPELKPALLHGKFGFEDLDTFALRVWGCRNGRVLYGFGPSFELPLGPAVQTPLRCHGETRAVLPRLPYTICSPHAMLLPNDDDDDSSCYRVDIEQRDRMVYAKVYVLRAGSWSIHCSASADLAGSLVHILQTTMLMRGTIYMFTTARYILALDLTTTKFSTIDLPEGMQFEYSTNLAPCQGDDSTLYLFHVSGDELTVWLRRMNDHSIGDGSSAGEWILRDTISLLETCGHLAEQGWDLEDRCEDFVSVVGVGDNAEFVFLELEQTGVIVYMHLKSRKVKKVYQRHPYNDFSIRVLPFMMVWPVVLPEL</sequence>
<dbReference type="EMBL" id="CM029037">
    <property type="protein sequence ID" value="KAG2657459.1"/>
    <property type="molecule type" value="Genomic_DNA"/>
</dbReference>
<feature type="domain" description="F-box protein AT5G49610-like beta-propeller" evidence="1">
    <location>
        <begin position="107"/>
        <end position="387"/>
    </location>
</feature>
<dbReference type="Proteomes" id="UP000823388">
    <property type="component" value="Chromosome 1K"/>
</dbReference>